<comment type="caution">
    <text evidence="1">The sequence shown here is derived from an EMBL/GenBank/DDBJ whole genome shotgun (WGS) entry which is preliminary data.</text>
</comment>
<dbReference type="AlphaFoldDB" id="A0A926IDY0"/>
<name>A0A926IDY0_9FIRM</name>
<sequence length="116" mass="13304">MSKESYNHDHCCNGGTETTGESILSRPQVANELKELLGQCILVTLAPNQLNILNQVFRPIMCGRLIEVSDQYIELEIVNIKMSNAPEFIFPTKLIIPLIQLIWYMPFDCNTRFPLY</sequence>
<reference evidence="1" key="1">
    <citation type="submission" date="2020-08" db="EMBL/GenBank/DDBJ databases">
        <title>Genome public.</title>
        <authorList>
            <person name="Liu C."/>
            <person name="Sun Q."/>
        </authorList>
    </citation>
    <scope>NUCLEOTIDE SEQUENCE</scope>
    <source>
        <strain evidence="1">NSJ-12</strain>
    </source>
</reference>
<gene>
    <name evidence="1" type="ORF">H8718_05665</name>
</gene>
<dbReference type="RefSeq" id="WP_177671377.1">
    <property type="nucleotide sequence ID" value="NZ_JACRSY010000007.1"/>
</dbReference>
<protein>
    <submittedName>
        <fullName evidence="1">Uncharacterized protein</fullName>
    </submittedName>
</protein>
<proteinExistence type="predicted"/>
<organism evidence="1 2">
    <name type="scientific">Zhenhengia yiwuensis</name>
    <dbReference type="NCBI Taxonomy" id="2763666"/>
    <lineage>
        <taxon>Bacteria</taxon>
        <taxon>Bacillati</taxon>
        <taxon>Bacillota</taxon>
        <taxon>Clostridia</taxon>
        <taxon>Lachnospirales</taxon>
        <taxon>Lachnospiraceae</taxon>
        <taxon>Zhenhengia</taxon>
    </lineage>
</organism>
<keyword evidence="2" id="KW-1185">Reference proteome</keyword>
<accession>A0A926IDY0</accession>
<dbReference type="EMBL" id="JACRSY010000007">
    <property type="protein sequence ID" value="MBC8579021.1"/>
    <property type="molecule type" value="Genomic_DNA"/>
</dbReference>
<evidence type="ECO:0000313" key="2">
    <source>
        <dbReference type="Proteomes" id="UP000655830"/>
    </source>
</evidence>
<dbReference type="Proteomes" id="UP000655830">
    <property type="component" value="Unassembled WGS sequence"/>
</dbReference>
<evidence type="ECO:0000313" key="1">
    <source>
        <dbReference type="EMBL" id="MBC8579021.1"/>
    </source>
</evidence>